<evidence type="ECO:0000256" key="1">
    <source>
        <dbReference type="SAM" id="MobiDB-lite"/>
    </source>
</evidence>
<gene>
    <name evidence="2" type="ORF">BAU06_02205</name>
</gene>
<evidence type="ECO:0008006" key="4">
    <source>
        <dbReference type="Google" id="ProtNLM"/>
    </source>
</evidence>
<dbReference type="Proteomes" id="UP000091897">
    <property type="component" value="Chromosome"/>
</dbReference>
<organism evidence="2 3">
    <name type="scientific">Bordetella bronchialis</name>
    <dbReference type="NCBI Taxonomy" id="463025"/>
    <lineage>
        <taxon>Bacteria</taxon>
        <taxon>Pseudomonadati</taxon>
        <taxon>Pseudomonadota</taxon>
        <taxon>Betaproteobacteria</taxon>
        <taxon>Burkholderiales</taxon>
        <taxon>Alcaligenaceae</taxon>
        <taxon>Bordetella</taxon>
    </lineage>
</organism>
<accession>A0ABM6CMV4</accession>
<dbReference type="Pfam" id="PF12663">
    <property type="entry name" value="DUF3788"/>
    <property type="match status" value="1"/>
</dbReference>
<feature type="region of interest" description="Disordered" evidence="1">
    <location>
        <begin position="1"/>
        <end position="33"/>
    </location>
</feature>
<reference evidence="2 3" key="1">
    <citation type="submission" date="2016-06" db="EMBL/GenBank/DDBJ databases">
        <title>Complete genome sequences of Bordetella bronchialis and Bordetella flabilis.</title>
        <authorList>
            <person name="LiPuma J.J."/>
            <person name="Spilker T."/>
        </authorList>
    </citation>
    <scope>NUCLEOTIDE SEQUENCE [LARGE SCALE GENOMIC DNA]</scope>
    <source>
        <strain evidence="2 3">AU3182</strain>
    </source>
</reference>
<evidence type="ECO:0000313" key="2">
    <source>
        <dbReference type="EMBL" id="ANN65274.1"/>
    </source>
</evidence>
<dbReference type="RefSeq" id="WP_066343849.1">
    <property type="nucleotide sequence ID" value="NZ_CBCSFJ010000022.1"/>
</dbReference>
<protein>
    <recommendedName>
        <fullName evidence="4">DUF3788 domain-containing protein</fullName>
    </recommendedName>
</protein>
<dbReference type="InterPro" id="IPR024265">
    <property type="entry name" value="DUF3788"/>
</dbReference>
<keyword evidence="3" id="KW-1185">Reference proteome</keyword>
<dbReference type="EMBL" id="CP016170">
    <property type="protein sequence ID" value="ANN65274.1"/>
    <property type="molecule type" value="Genomic_DNA"/>
</dbReference>
<evidence type="ECO:0000313" key="3">
    <source>
        <dbReference type="Proteomes" id="UP000091897"/>
    </source>
</evidence>
<sequence length="165" mass="18989">MNFRDRPRSQQANGADHPPGIGERINDRSAPPTESAVRDWLGPKAFGHWARLRSWIDLSYPGVFQPEWLYGGKKRGWALRYRKTRALCALLPGYRLLSVQVVLGRAERERFEERRHLWRPELLQLYDKAPAYPDGKWLTLAVSSAADRLDVTELVGMKRPPISRG</sequence>
<name>A0ABM6CMV4_9BORD</name>
<proteinExistence type="predicted"/>